<comment type="caution">
    <text evidence="1">The sequence shown here is derived from an EMBL/GenBank/DDBJ whole genome shotgun (WGS) entry which is preliminary data.</text>
</comment>
<name>A0A5J4TJC8_9EUKA</name>
<dbReference type="AlphaFoldDB" id="A0A5J4TJC8"/>
<dbReference type="Proteomes" id="UP000324800">
    <property type="component" value="Unassembled WGS sequence"/>
</dbReference>
<dbReference type="EMBL" id="SNRW01030728">
    <property type="protein sequence ID" value="KAA6357870.1"/>
    <property type="molecule type" value="Genomic_DNA"/>
</dbReference>
<reference evidence="1 2" key="1">
    <citation type="submission" date="2019-03" db="EMBL/GenBank/DDBJ databases">
        <title>Single cell metagenomics reveals metabolic interactions within the superorganism composed of flagellate Streblomastix strix and complex community of Bacteroidetes bacteria on its surface.</title>
        <authorList>
            <person name="Treitli S.C."/>
            <person name="Kolisko M."/>
            <person name="Husnik F."/>
            <person name="Keeling P."/>
            <person name="Hampl V."/>
        </authorList>
    </citation>
    <scope>NUCLEOTIDE SEQUENCE [LARGE SCALE GENOMIC DNA]</scope>
    <source>
        <strain evidence="1">ST1C</strain>
    </source>
</reference>
<proteinExistence type="predicted"/>
<sequence length="133" mass="14426">MLIGLRFESSTQSGYGTEVTDNIDGHQISLLRTTPFRSTKMFVAQKSISEMSMPAMAYDTFAMTDCVLSLTNCLEVSYRPMSCSIGCCSDSRNFPISSPGYCCSTAVALSDLAVNFDVPKFSNSARSDGFGFT</sequence>
<evidence type="ECO:0000313" key="1">
    <source>
        <dbReference type="EMBL" id="KAA6357870.1"/>
    </source>
</evidence>
<accession>A0A5J4TJC8</accession>
<organism evidence="1 2">
    <name type="scientific">Streblomastix strix</name>
    <dbReference type="NCBI Taxonomy" id="222440"/>
    <lineage>
        <taxon>Eukaryota</taxon>
        <taxon>Metamonada</taxon>
        <taxon>Preaxostyla</taxon>
        <taxon>Oxymonadida</taxon>
        <taxon>Streblomastigidae</taxon>
        <taxon>Streblomastix</taxon>
    </lineage>
</organism>
<evidence type="ECO:0000313" key="2">
    <source>
        <dbReference type="Proteomes" id="UP000324800"/>
    </source>
</evidence>
<protein>
    <submittedName>
        <fullName evidence="1">Uncharacterized protein</fullName>
    </submittedName>
</protein>
<gene>
    <name evidence="1" type="ORF">EZS28_046604</name>
</gene>